<evidence type="ECO:0000313" key="2">
    <source>
        <dbReference type="Proteomes" id="UP000578352"/>
    </source>
</evidence>
<dbReference type="EMBL" id="JACCFL010000001">
    <property type="protein sequence ID" value="NYJ25961.1"/>
    <property type="molecule type" value="Genomic_DNA"/>
</dbReference>
<accession>A0A853D3F4</accession>
<dbReference type="RefSeq" id="WP_179608943.1">
    <property type="nucleotide sequence ID" value="NZ_BAABEH010000001.1"/>
</dbReference>
<gene>
    <name evidence="1" type="ORF">HNR13_004248</name>
</gene>
<name>A0A853D3F4_9MICO</name>
<evidence type="ECO:0000313" key="1">
    <source>
        <dbReference type="EMBL" id="NYJ25961.1"/>
    </source>
</evidence>
<reference evidence="1 2" key="1">
    <citation type="submission" date="2020-07" db="EMBL/GenBank/DDBJ databases">
        <title>Sequencing the genomes of 1000 actinobacteria strains.</title>
        <authorList>
            <person name="Klenk H.-P."/>
        </authorList>
    </citation>
    <scope>NUCLEOTIDE SEQUENCE [LARGE SCALE GENOMIC DNA]</scope>
    <source>
        <strain evidence="1 2">DSM 15165</strain>
    </source>
</reference>
<proteinExistence type="predicted"/>
<organism evidence="1 2">
    <name type="scientific">Leifsonia shinshuensis</name>
    <dbReference type="NCBI Taxonomy" id="150026"/>
    <lineage>
        <taxon>Bacteria</taxon>
        <taxon>Bacillati</taxon>
        <taxon>Actinomycetota</taxon>
        <taxon>Actinomycetes</taxon>
        <taxon>Micrococcales</taxon>
        <taxon>Microbacteriaceae</taxon>
        <taxon>Leifsonia</taxon>
    </lineage>
</organism>
<dbReference type="Proteomes" id="UP000578352">
    <property type="component" value="Unassembled WGS sequence"/>
</dbReference>
<comment type="caution">
    <text evidence="1">The sequence shown here is derived from an EMBL/GenBank/DDBJ whole genome shotgun (WGS) entry which is preliminary data.</text>
</comment>
<dbReference type="AlphaFoldDB" id="A0A853D3F4"/>
<protein>
    <submittedName>
        <fullName evidence="1">Uncharacterized protein</fullName>
    </submittedName>
</protein>
<sequence length="155" mass="16854">MNIVDRVFGRKLDLPTERLDGVTREDGAAVARYERLVASSSSRTIQRVHVEAFEKLTPAQLDLLFERFTAEATPGGDAPADARPKSLAKAAARLEKRRPGAIRRILANSDDPLVAAVVGYSILDTIADIAVTSALWATFDDGAGFGGWLDEGDWW</sequence>